<dbReference type="EMBL" id="CP127247">
    <property type="protein sequence ID" value="WIY25260.1"/>
    <property type="molecule type" value="Genomic_DNA"/>
</dbReference>
<dbReference type="GO" id="GO:0051539">
    <property type="term" value="F:4 iron, 4 sulfur cluster binding"/>
    <property type="evidence" value="ECO:0007669"/>
    <property type="project" value="UniProtKB-KW"/>
</dbReference>
<dbReference type="SUPFAM" id="SSF54862">
    <property type="entry name" value="4Fe-4S ferredoxins"/>
    <property type="match status" value="1"/>
</dbReference>
<keyword evidence="4" id="KW-0411">Iron-sulfur</keyword>
<evidence type="ECO:0000256" key="1">
    <source>
        <dbReference type="ARBA" id="ARBA00022485"/>
    </source>
</evidence>
<evidence type="ECO:0000313" key="6">
    <source>
        <dbReference type="EMBL" id="WIY25260.1"/>
    </source>
</evidence>
<evidence type="ECO:0000256" key="4">
    <source>
        <dbReference type="ARBA" id="ARBA00023014"/>
    </source>
</evidence>
<dbReference type="AlphaFoldDB" id="A0A9Y2P6Z9"/>
<keyword evidence="3" id="KW-0408">Iron</keyword>
<sequence length="361" mass="38810">MSDWQRSGLCLCRSDELAGAGFCQRSEARQWSWGVGANRRASGGADVLILETCRQALKQRLKAARAQVLILYDESGAGDVTTAEACAGEIWTQAVEVCALEHIGHVEVLLALAMGFDRVLLQQSSALDTAAVQAQEIELARAMGGGSRLDIFASAKQLCSGLAAASKMAGRWRTSPPAIVASRQGTARACAAVLMTEGYGATPLPVDAPYGTLQLDVSACTKCQSCVWLCPTDALSLGDRTSDLLFVESHCIQCGMCRSICPENALQLEPRILSSPDADTRKSLHQAAPLYCLSCGDPVTGSRVMDRLLTRFLGSGLRPASPVRQRSARLCRTCRARESQQARNRLLAKAELMHSEPRRGR</sequence>
<feature type="domain" description="4Fe-4S ferredoxin-type" evidence="5">
    <location>
        <begin position="242"/>
        <end position="271"/>
    </location>
</feature>
<evidence type="ECO:0000313" key="7">
    <source>
        <dbReference type="Proteomes" id="UP001238334"/>
    </source>
</evidence>
<reference evidence="6 7" key="1">
    <citation type="submission" date="2023-06" db="EMBL/GenBank/DDBJ databases">
        <title>Parasedimentitalea psychrophila sp. nov., a psychrophilic bacterium isolated from deep-sea sediment.</title>
        <authorList>
            <person name="Li A."/>
        </authorList>
    </citation>
    <scope>NUCLEOTIDE SEQUENCE [LARGE SCALE GENOMIC DNA]</scope>
    <source>
        <strain evidence="6 7">QS115</strain>
    </source>
</reference>
<dbReference type="KEGG" id="ppso:QPJ95_22750"/>
<name>A0A9Y2P6Z9_9RHOB</name>
<evidence type="ECO:0000256" key="3">
    <source>
        <dbReference type="ARBA" id="ARBA00023004"/>
    </source>
</evidence>
<keyword evidence="2" id="KW-0479">Metal-binding</keyword>
<dbReference type="InterPro" id="IPR017896">
    <property type="entry name" value="4Fe4S_Fe-S-bd"/>
</dbReference>
<feature type="domain" description="4Fe-4S ferredoxin-type" evidence="5">
    <location>
        <begin position="211"/>
        <end position="240"/>
    </location>
</feature>
<evidence type="ECO:0000256" key="2">
    <source>
        <dbReference type="ARBA" id="ARBA00022723"/>
    </source>
</evidence>
<dbReference type="RefSeq" id="WP_270919599.1">
    <property type="nucleotide sequence ID" value="NZ_CP127247.1"/>
</dbReference>
<dbReference type="GO" id="GO:0046872">
    <property type="term" value="F:metal ion binding"/>
    <property type="evidence" value="ECO:0007669"/>
    <property type="project" value="UniProtKB-KW"/>
</dbReference>
<dbReference type="InterPro" id="IPR050572">
    <property type="entry name" value="Fe-S_Ferredoxin"/>
</dbReference>
<dbReference type="PANTHER" id="PTHR43687">
    <property type="entry name" value="ADENYLYLSULFATE REDUCTASE, BETA SUBUNIT"/>
    <property type="match status" value="1"/>
</dbReference>
<dbReference type="Pfam" id="PF13237">
    <property type="entry name" value="Fer4_10"/>
    <property type="match status" value="1"/>
</dbReference>
<organism evidence="6 7">
    <name type="scientific">Parasedimentitalea psychrophila</name>
    <dbReference type="NCBI Taxonomy" id="2997337"/>
    <lineage>
        <taxon>Bacteria</taxon>
        <taxon>Pseudomonadati</taxon>
        <taxon>Pseudomonadota</taxon>
        <taxon>Alphaproteobacteria</taxon>
        <taxon>Rhodobacterales</taxon>
        <taxon>Paracoccaceae</taxon>
        <taxon>Parasedimentitalea</taxon>
    </lineage>
</organism>
<protein>
    <submittedName>
        <fullName evidence="6">4Fe-4S binding protein</fullName>
    </submittedName>
</protein>
<gene>
    <name evidence="6" type="ORF">QPJ95_22750</name>
</gene>
<keyword evidence="7" id="KW-1185">Reference proteome</keyword>
<keyword evidence="1" id="KW-0004">4Fe-4S</keyword>
<dbReference type="PANTHER" id="PTHR43687:SF4">
    <property type="entry name" value="BLR5484 PROTEIN"/>
    <property type="match status" value="1"/>
</dbReference>
<dbReference type="Gene3D" id="3.30.70.20">
    <property type="match status" value="1"/>
</dbReference>
<dbReference type="Proteomes" id="UP001238334">
    <property type="component" value="Chromosome"/>
</dbReference>
<dbReference type="PROSITE" id="PS51379">
    <property type="entry name" value="4FE4S_FER_2"/>
    <property type="match status" value="2"/>
</dbReference>
<accession>A0A9Y2P6Z9</accession>
<dbReference type="InterPro" id="IPR017900">
    <property type="entry name" value="4Fe4S_Fe_S_CS"/>
</dbReference>
<dbReference type="PROSITE" id="PS00198">
    <property type="entry name" value="4FE4S_FER_1"/>
    <property type="match status" value="2"/>
</dbReference>
<evidence type="ECO:0000259" key="5">
    <source>
        <dbReference type="PROSITE" id="PS51379"/>
    </source>
</evidence>
<proteinExistence type="predicted"/>